<dbReference type="GO" id="GO:0043165">
    <property type="term" value="P:Gram-negative-bacterium-type cell outer membrane assembly"/>
    <property type="evidence" value="ECO:0007669"/>
    <property type="project" value="UniProtKB-UniRule"/>
</dbReference>
<keyword evidence="1 4" id="KW-0732">Signal</keyword>
<evidence type="ECO:0000313" key="8">
    <source>
        <dbReference type="Proteomes" id="UP000216101"/>
    </source>
</evidence>
<name>A0A266QEJ7_9GAMM</name>
<keyword evidence="2 4" id="KW-0472">Membrane</keyword>
<evidence type="ECO:0000256" key="5">
    <source>
        <dbReference type="SAM" id="MobiDB-lite"/>
    </source>
</evidence>
<dbReference type="AlphaFoldDB" id="A0A266QEJ7"/>
<dbReference type="Gene3D" id="3.30.1450.10">
    <property type="match status" value="1"/>
</dbReference>
<organism evidence="7 8">
    <name type="scientific">Cellvibrio mixtus</name>
    <dbReference type="NCBI Taxonomy" id="39650"/>
    <lineage>
        <taxon>Bacteria</taxon>
        <taxon>Pseudomonadati</taxon>
        <taxon>Pseudomonadota</taxon>
        <taxon>Gammaproteobacteria</taxon>
        <taxon>Cellvibrionales</taxon>
        <taxon>Cellvibrionaceae</taxon>
        <taxon>Cellvibrio</taxon>
    </lineage>
</organism>
<dbReference type="STRING" id="1209072.GCA_000766945_01681"/>
<comment type="caution">
    <text evidence="7">The sequence shown here is derived from an EMBL/GenBank/DDBJ whole genome shotgun (WGS) entry which is preliminary data.</text>
</comment>
<evidence type="ECO:0000259" key="6">
    <source>
        <dbReference type="Pfam" id="PF04355"/>
    </source>
</evidence>
<dbReference type="HAMAP" id="MF_00925">
    <property type="entry name" value="OM_assembly_BamE"/>
    <property type="match status" value="1"/>
</dbReference>
<keyword evidence="4" id="KW-0449">Lipoprotein</keyword>
<protein>
    <recommendedName>
        <fullName evidence="4">Outer membrane protein assembly factor BamE</fullName>
    </recommendedName>
</protein>
<dbReference type="PANTHER" id="PTHR37482:SF1">
    <property type="entry name" value="OUTER MEMBRANE PROTEIN ASSEMBLY FACTOR BAME"/>
    <property type="match status" value="1"/>
</dbReference>
<dbReference type="Proteomes" id="UP000216101">
    <property type="component" value="Unassembled WGS sequence"/>
</dbReference>
<evidence type="ECO:0000256" key="3">
    <source>
        <dbReference type="ARBA" id="ARBA00023237"/>
    </source>
</evidence>
<feature type="compositionally biased region" description="Basic and acidic residues" evidence="5">
    <location>
        <begin position="120"/>
        <end position="132"/>
    </location>
</feature>
<feature type="domain" description="Outer membrane protein assembly factor BamE" evidence="6">
    <location>
        <begin position="36"/>
        <end position="106"/>
    </location>
</feature>
<dbReference type="PANTHER" id="PTHR37482">
    <property type="entry name" value="OUTER MEMBRANE PROTEIN ASSEMBLY FACTOR BAME"/>
    <property type="match status" value="1"/>
</dbReference>
<sequence>MKLASRVFLALVFIAGLTACSSFRFPGVYKIGIQQGHIITQEMVDQLKLGMSKRQVRFVLGNTLLPDTFNDDRWDYPYSVRRGSQGEITQYLYTVYFENDKLVKTEGDYLPGKAPMSGEQSKRYLEDMKRDVPVPTEDTIEPELPKPEELE</sequence>
<dbReference type="InterPro" id="IPR026592">
    <property type="entry name" value="BamE"/>
</dbReference>
<gene>
    <name evidence="4" type="primary">bamE</name>
    <name evidence="7" type="ORF">CBP51_12660</name>
</gene>
<dbReference type="EMBL" id="NHNI01000001">
    <property type="protein sequence ID" value="OZY87769.1"/>
    <property type="molecule type" value="Genomic_DNA"/>
</dbReference>
<dbReference type="InterPro" id="IPR007450">
    <property type="entry name" value="BamE_dom"/>
</dbReference>
<comment type="function">
    <text evidence="4">Part of the outer membrane protein assembly complex, which is involved in assembly and insertion of beta-barrel proteins into the outer membrane.</text>
</comment>
<reference evidence="8" key="1">
    <citation type="submission" date="2017-05" db="EMBL/GenBank/DDBJ databases">
        <authorList>
            <person name="Barney B.M."/>
        </authorList>
    </citation>
    <scope>NUCLEOTIDE SEQUENCE [LARGE SCALE GENOMIC DNA]</scope>
    <source>
        <strain evidence="8">PSBB022</strain>
    </source>
</reference>
<dbReference type="Pfam" id="PF04355">
    <property type="entry name" value="BamE"/>
    <property type="match status" value="1"/>
</dbReference>
<dbReference type="GO" id="GO:0051205">
    <property type="term" value="P:protein insertion into membrane"/>
    <property type="evidence" value="ECO:0007669"/>
    <property type="project" value="UniProtKB-UniRule"/>
</dbReference>
<keyword evidence="4" id="KW-0564">Palmitate</keyword>
<evidence type="ECO:0000256" key="2">
    <source>
        <dbReference type="ARBA" id="ARBA00023136"/>
    </source>
</evidence>
<dbReference type="InterPro" id="IPR037873">
    <property type="entry name" value="BamE-like"/>
</dbReference>
<feature type="region of interest" description="Disordered" evidence="5">
    <location>
        <begin position="108"/>
        <end position="151"/>
    </location>
</feature>
<comment type="subunit">
    <text evidence="4">Part of the Bam complex.</text>
</comment>
<evidence type="ECO:0000313" key="7">
    <source>
        <dbReference type="EMBL" id="OZY87769.1"/>
    </source>
</evidence>
<dbReference type="GO" id="GO:0030674">
    <property type="term" value="F:protein-macromolecule adaptor activity"/>
    <property type="evidence" value="ECO:0007669"/>
    <property type="project" value="TreeGrafter"/>
</dbReference>
<evidence type="ECO:0000256" key="4">
    <source>
        <dbReference type="HAMAP-Rule" id="MF_00925"/>
    </source>
</evidence>
<evidence type="ECO:0000256" key="1">
    <source>
        <dbReference type="ARBA" id="ARBA00022729"/>
    </source>
</evidence>
<dbReference type="RefSeq" id="WP_078044905.1">
    <property type="nucleotide sequence ID" value="NZ_NHNI01000001.1"/>
</dbReference>
<comment type="similarity">
    <text evidence="4">Belongs to the BamE family.</text>
</comment>
<keyword evidence="8" id="KW-1185">Reference proteome</keyword>
<dbReference type="GO" id="GO:1990063">
    <property type="term" value="C:Bam protein complex"/>
    <property type="evidence" value="ECO:0007669"/>
    <property type="project" value="TreeGrafter"/>
</dbReference>
<keyword evidence="3 4" id="KW-0998">Cell outer membrane</keyword>
<proteinExistence type="inferred from homology"/>
<comment type="subcellular location">
    <subcellularLocation>
        <location evidence="4">Cell outer membrane</location>
        <topology evidence="4">Lipid-anchor</topology>
    </subcellularLocation>
</comment>
<accession>A0A266QEJ7</accession>
<dbReference type="PROSITE" id="PS51257">
    <property type="entry name" value="PROKAR_LIPOPROTEIN"/>
    <property type="match status" value="1"/>
</dbReference>